<dbReference type="FunFam" id="3.30.565.10:FF:000023">
    <property type="entry name" value="PAS domain-containing sensor histidine kinase"/>
    <property type="match status" value="1"/>
</dbReference>
<dbReference type="EC" id="2.7.13.3" evidence="3"/>
<keyword evidence="14" id="KW-1133">Transmembrane helix</keyword>
<evidence type="ECO:0000256" key="12">
    <source>
        <dbReference type="PROSITE-ProRule" id="PRU00169"/>
    </source>
</evidence>
<dbReference type="SUPFAM" id="SSF52172">
    <property type="entry name" value="CheY-like"/>
    <property type="match status" value="1"/>
</dbReference>
<keyword evidence="5 12" id="KW-0597">Phosphoprotein</keyword>
<evidence type="ECO:0000256" key="14">
    <source>
        <dbReference type="SAM" id="Phobius"/>
    </source>
</evidence>
<dbReference type="SUPFAM" id="SSF47384">
    <property type="entry name" value="Homodimeric domain of signal transducing histidine kinase"/>
    <property type="match status" value="1"/>
</dbReference>
<dbReference type="PRINTS" id="PR00344">
    <property type="entry name" value="BCTRLSENSOR"/>
</dbReference>
<organism evidence="17 19">
    <name type="scientific">Bacteroides finegoldii</name>
    <dbReference type="NCBI Taxonomy" id="338188"/>
    <lineage>
        <taxon>Bacteria</taxon>
        <taxon>Pseudomonadati</taxon>
        <taxon>Bacteroidota</taxon>
        <taxon>Bacteroidia</taxon>
        <taxon>Bacteroidales</taxon>
        <taxon>Bacteroidaceae</taxon>
        <taxon>Bacteroides</taxon>
    </lineage>
</organism>
<proteinExistence type="predicted"/>
<evidence type="ECO:0000259" key="15">
    <source>
        <dbReference type="PROSITE" id="PS50109"/>
    </source>
</evidence>
<keyword evidence="14" id="KW-0812">Transmembrane</keyword>
<evidence type="ECO:0000256" key="9">
    <source>
        <dbReference type="ARBA" id="ARBA00022840"/>
    </source>
</evidence>
<dbReference type="GO" id="GO:0009927">
    <property type="term" value="F:histidine phosphotransfer kinase activity"/>
    <property type="evidence" value="ECO:0007669"/>
    <property type="project" value="TreeGrafter"/>
</dbReference>
<dbReference type="GO" id="GO:0005886">
    <property type="term" value="C:plasma membrane"/>
    <property type="evidence" value="ECO:0007669"/>
    <property type="project" value="UniProtKB-SubCell"/>
</dbReference>
<keyword evidence="8" id="KW-0418">Kinase</keyword>
<dbReference type="RefSeq" id="WP_149924003.1">
    <property type="nucleotide sequence ID" value="NZ_JADNLJ010000038.1"/>
</dbReference>
<comment type="caution">
    <text evidence="17">The sequence shown here is derived from an EMBL/GenBank/DDBJ whole genome shotgun (WGS) entry which is preliminary data.</text>
</comment>
<feature type="transmembrane region" description="Helical" evidence="14">
    <location>
        <begin position="243"/>
        <end position="262"/>
    </location>
</feature>
<dbReference type="EMBL" id="VWAG01000051">
    <property type="protein sequence ID" value="KAA5253040.1"/>
    <property type="molecule type" value="Genomic_DNA"/>
</dbReference>
<feature type="domain" description="Histidine kinase" evidence="15">
    <location>
        <begin position="296"/>
        <end position="509"/>
    </location>
</feature>
<dbReference type="InterPro" id="IPR001789">
    <property type="entry name" value="Sig_transdc_resp-reg_receiver"/>
</dbReference>
<comment type="subcellular location">
    <subcellularLocation>
        <location evidence="2">Cell membrane</location>
    </subcellularLocation>
</comment>
<dbReference type="InterPro" id="IPR011006">
    <property type="entry name" value="CheY-like_superfamily"/>
</dbReference>
<keyword evidence="20" id="KW-1185">Reference proteome</keyword>
<dbReference type="Gene3D" id="3.30.565.10">
    <property type="entry name" value="Histidine kinase-like ATPase, C-terminal domain"/>
    <property type="match status" value="1"/>
</dbReference>
<evidence type="ECO:0000256" key="11">
    <source>
        <dbReference type="ARBA" id="ARBA00023136"/>
    </source>
</evidence>
<evidence type="ECO:0000313" key="19">
    <source>
        <dbReference type="Proteomes" id="UP000421791"/>
    </source>
</evidence>
<dbReference type="Gene3D" id="3.40.50.2300">
    <property type="match status" value="1"/>
</dbReference>
<sequence>MSIQRKILFGYFISVTVIGSMAAILLHERNRVQKIENETMAVRQIQREVNTAHRYITLLAMRGEIALAWEEEDFEDYRSLRLRVDTMLQTMQDSNEEFVSRAQIDTLRHLLANKEEHLHQIMLLFREQDNPDGLLLTRLPEEAKAQIVTRKKKGVAGFFGAKETVQVTPSTSATLHALNKELQSMQEERQETIDTYADSLRRHNKALNRKLRTLIATMDEQTERILTEKEQHLEASYNRSVRIITWLIVSAIVLLVISYLIIQRDLREKARTKKRLEETIEQNDTLLEMRKNIILTMSHDIRAPLNIISGNAELAMDTRERKRRNIYLDNIGIVCRHVVHLLNNLLDVYRLNEAKEIRNDVPFNLHELLERTASVFSHVVNSKGILFDCDFKDSEVRLYGDADRIEQIIDNLLTNAVKFTESGTIGFNTSYHKGKLILEIKDTGIGMTEETLSRIFRPFERLTSQSNADGYGLGLPITQGLVNLLDGTIEVTSSIDRGSTFRVTLPLPETDEPLVGEKRMLSCPEHLPHNVLVIDDDGMLRDVIKEMLERNGVPCTVCSTAKEVVSSMRCKDYDLLLSDIQMPGTNGFDLLTLLRSSNIGNSRTIPVIAMTARGDKEKDAFLDVGFTSCIYKPFSSSELLGLLSTIKRCRKDDGQDIDFSVMLSEISDKVGLLRSFIIQSEKDMEELSAGMNDCDRHKLRETVHRMQPMWELLQMEDALSSYHALLKDDTATDDAVREHTRQIMECTAKFIAEAENEIKRQTNEKENTDS</sequence>
<dbReference type="CDD" id="cd00082">
    <property type="entry name" value="HisKA"/>
    <property type="match status" value="1"/>
</dbReference>
<dbReference type="PROSITE" id="PS50109">
    <property type="entry name" value="HIS_KIN"/>
    <property type="match status" value="1"/>
</dbReference>
<dbReference type="InterPro" id="IPR036890">
    <property type="entry name" value="HATPase_C_sf"/>
</dbReference>
<reference evidence="19 20" key="1">
    <citation type="journal article" date="2019" name="Nat. Med.">
        <title>A library of human gut bacterial isolates paired with longitudinal multiomics data enables mechanistic microbiome research.</title>
        <authorList>
            <person name="Poyet M."/>
            <person name="Groussin M."/>
            <person name="Gibbons S.M."/>
            <person name="Avila-Pacheco J."/>
            <person name="Jiang X."/>
            <person name="Kearney S.M."/>
            <person name="Perrotta A.R."/>
            <person name="Berdy B."/>
            <person name="Zhao S."/>
            <person name="Lieberman T.D."/>
            <person name="Swanson P.K."/>
            <person name="Smith M."/>
            <person name="Roesemann S."/>
            <person name="Alexander J.E."/>
            <person name="Rich S.A."/>
            <person name="Livny J."/>
            <person name="Vlamakis H."/>
            <person name="Clish C."/>
            <person name="Bullock K."/>
            <person name="Deik A."/>
            <person name="Scott J."/>
            <person name="Pierce K.A."/>
            <person name="Xavier R.J."/>
            <person name="Alm E.J."/>
        </authorList>
    </citation>
    <scope>NUCLEOTIDE SEQUENCE [LARGE SCALE GENOMIC DNA]</scope>
    <source>
        <strain evidence="18 20">BIOML-A2</strain>
        <strain evidence="17 19">BIOML-A6</strain>
    </source>
</reference>
<evidence type="ECO:0000256" key="10">
    <source>
        <dbReference type="ARBA" id="ARBA00023012"/>
    </source>
</evidence>
<evidence type="ECO:0000313" key="20">
    <source>
        <dbReference type="Proteomes" id="UP000440198"/>
    </source>
</evidence>
<evidence type="ECO:0000256" key="2">
    <source>
        <dbReference type="ARBA" id="ARBA00004236"/>
    </source>
</evidence>
<dbReference type="Proteomes" id="UP000440198">
    <property type="component" value="Unassembled WGS sequence"/>
</dbReference>
<dbReference type="PANTHER" id="PTHR43047:SF72">
    <property type="entry name" value="OSMOSENSING HISTIDINE PROTEIN KINASE SLN1"/>
    <property type="match status" value="1"/>
</dbReference>
<keyword evidence="6" id="KW-0808">Transferase</keyword>
<dbReference type="SMART" id="SM00388">
    <property type="entry name" value="HisKA"/>
    <property type="match status" value="1"/>
</dbReference>
<feature type="modified residue" description="4-aspartylphosphate" evidence="12">
    <location>
        <position position="579"/>
    </location>
</feature>
<feature type="transmembrane region" description="Helical" evidence="14">
    <location>
        <begin position="7"/>
        <end position="26"/>
    </location>
</feature>
<keyword evidence="11 14" id="KW-0472">Membrane</keyword>
<keyword evidence="9" id="KW-0067">ATP-binding</keyword>
<keyword evidence="13" id="KW-0175">Coiled coil</keyword>
<dbReference type="PROSITE" id="PS50110">
    <property type="entry name" value="RESPONSE_REGULATORY"/>
    <property type="match status" value="1"/>
</dbReference>
<evidence type="ECO:0000313" key="17">
    <source>
        <dbReference type="EMBL" id="KAA5227388.1"/>
    </source>
</evidence>
<dbReference type="PANTHER" id="PTHR43047">
    <property type="entry name" value="TWO-COMPONENT HISTIDINE PROTEIN KINASE"/>
    <property type="match status" value="1"/>
</dbReference>
<comment type="catalytic activity">
    <reaction evidence="1">
        <text>ATP + protein L-histidine = ADP + protein N-phospho-L-histidine.</text>
        <dbReference type="EC" id="2.7.13.3"/>
    </reaction>
</comment>
<dbReference type="Pfam" id="PF02518">
    <property type="entry name" value="HATPase_c"/>
    <property type="match status" value="1"/>
</dbReference>
<feature type="coiled-coil region" evidence="13">
    <location>
        <begin position="175"/>
        <end position="224"/>
    </location>
</feature>
<evidence type="ECO:0000256" key="5">
    <source>
        <dbReference type="ARBA" id="ARBA00022553"/>
    </source>
</evidence>
<dbReference type="SMART" id="SM00448">
    <property type="entry name" value="REC"/>
    <property type="match status" value="1"/>
</dbReference>
<dbReference type="Pfam" id="PF00072">
    <property type="entry name" value="Response_reg"/>
    <property type="match status" value="1"/>
</dbReference>
<dbReference type="InterPro" id="IPR003594">
    <property type="entry name" value="HATPase_dom"/>
</dbReference>
<evidence type="ECO:0000256" key="1">
    <source>
        <dbReference type="ARBA" id="ARBA00000085"/>
    </source>
</evidence>
<gene>
    <name evidence="18" type="ORF">F2Z09_18685</name>
    <name evidence="17" type="ORF">F2Z22_19515</name>
</gene>
<dbReference type="CDD" id="cd17546">
    <property type="entry name" value="REC_hyHK_CKI1_RcsC-like"/>
    <property type="match status" value="1"/>
</dbReference>
<dbReference type="EMBL" id="VWAK01000049">
    <property type="protein sequence ID" value="KAA5227388.1"/>
    <property type="molecule type" value="Genomic_DNA"/>
</dbReference>
<evidence type="ECO:0000256" key="8">
    <source>
        <dbReference type="ARBA" id="ARBA00022777"/>
    </source>
</evidence>
<dbReference type="Gene3D" id="1.10.287.130">
    <property type="match status" value="1"/>
</dbReference>
<keyword evidence="7" id="KW-0547">Nucleotide-binding</keyword>
<dbReference type="Pfam" id="PF00512">
    <property type="entry name" value="HisKA"/>
    <property type="match status" value="1"/>
</dbReference>
<evidence type="ECO:0000256" key="3">
    <source>
        <dbReference type="ARBA" id="ARBA00012438"/>
    </source>
</evidence>
<dbReference type="InterPro" id="IPR003661">
    <property type="entry name" value="HisK_dim/P_dom"/>
</dbReference>
<keyword evidence="10" id="KW-0902">Two-component regulatory system</keyword>
<evidence type="ECO:0000256" key="6">
    <source>
        <dbReference type="ARBA" id="ARBA00022679"/>
    </source>
</evidence>
<name>A0A7J4YJ50_9BACE</name>
<feature type="coiled-coil region" evidence="13">
    <location>
        <begin position="262"/>
        <end position="289"/>
    </location>
</feature>
<evidence type="ECO:0000256" key="4">
    <source>
        <dbReference type="ARBA" id="ARBA00022475"/>
    </source>
</evidence>
<dbReference type="AlphaFoldDB" id="A0A7J4YJ50"/>
<accession>A0A7J4YJ50</accession>
<evidence type="ECO:0000256" key="7">
    <source>
        <dbReference type="ARBA" id="ARBA00022741"/>
    </source>
</evidence>
<dbReference type="SMART" id="SM00387">
    <property type="entry name" value="HATPase_c"/>
    <property type="match status" value="1"/>
</dbReference>
<keyword evidence="4" id="KW-1003">Cell membrane</keyword>
<dbReference type="GO" id="GO:0005524">
    <property type="term" value="F:ATP binding"/>
    <property type="evidence" value="ECO:0007669"/>
    <property type="project" value="UniProtKB-KW"/>
</dbReference>
<dbReference type="GO" id="GO:0000155">
    <property type="term" value="F:phosphorelay sensor kinase activity"/>
    <property type="evidence" value="ECO:0007669"/>
    <property type="project" value="InterPro"/>
</dbReference>
<dbReference type="InterPro" id="IPR005467">
    <property type="entry name" value="His_kinase_dom"/>
</dbReference>
<evidence type="ECO:0000256" key="13">
    <source>
        <dbReference type="SAM" id="Coils"/>
    </source>
</evidence>
<dbReference type="InterPro" id="IPR036641">
    <property type="entry name" value="HPT_dom_sf"/>
</dbReference>
<dbReference type="SUPFAM" id="SSF47226">
    <property type="entry name" value="Histidine-containing phosphotransfer domain, HPT domain"/>
    <property type="match status" value="1"/>
</dbReference>
<dbReference type="InterPro" id="IPR036097">
    <property type="entry name" value="HisK_dim/P_sf"/>
</dbReference>
<dbReference type="Proteomes" id="UP000421791">
    <property type="component" value="Unassembled WGS sequence"/>
</dbReference>
<protein>
    <recommendedName>
        <fullName evidence="3">histidine kinase</fullName>
        <ecNumber evidence="3">2.7.13.3</ecNumber>
    </recommendedName>
</protein>
<evidence type="ECO:0000313" key="18">
    <source>
        <dbReference type="EMBL" id="KAA5253040.1"/>
    </source>
</evidence>
<feature type="domain" description="Response regulatory" evidence="16">
    <location>
        <begin position="530"/>
        <end position="647"/>
    </location>
</feature>
<dbReference type="SUPFAM" id="SSF55874">
    <property type="entry name" value="ATPase domain of HSP90 chaperone/DNA topoisomerase II/histidine kinase"/>
    <property type="match status" value="1"/>
</dbReference>
<dbReference type="InterPro" id="IPR004358">
    <property type="entry name" value="Sig_transdc_His_kin-like_C"/>
</dbReference>
<evidence type="ECO:0000259" key="16">
    <source>
        <dbReference type="PROSITE" id="PS50110"/>
    </source>
</evidence>